<dbReference type="InterPro" id="IPR000326">
    <property type="entry name" value="PAP2/HPO"/>
</dbReference>
<gene>
    <name evidence="3" type="ORF">T190115A13A_20317</name>
</gene>
<dbReference type="CDD" id="cd03394">
    <property type="entry name" value="PAP2_like_5"/>
    <property type="match status" value="1"/>
</dbReference>
<feature type="domain" description="Phosphatidic acid phosphatase type 2/haloperoxidase" evidence="2">
    <location>
        <begin position="56"/>
        <end position="156"/>
    </location>
</feature>
<dbReference type="GO" id="GO:0016787">
    <property type="term" value="F:hydrolase activity"/>
    <property type="evidence" value="ECO:0007669"/>
    <property type="project" value="UniProtKB-KW"/>
</dbReference>
<feature type="chain" id="PRO_5045828310" evidence="1">
    <location>
        <begin position="19"/>
        <end position="183"/>
    </location>
</feature>
<name>A0ABP1F9K2_9FLAO</name>
<organism evidence="3 4">
    <name type="scientific">Tenacibaculum vairaonense</name>
    <dbReference type="NCBI Taxonomy" id="3137860"/>
    <lineage>
        <taxon>Bacteria</taxon>
        <taxon>Pseudomonadati</taxon>
        <taxon>Bacteroidota</taxon>
        <taxon>Flavobacteriia</taxon>
        <taxon>Flavobacteriales</taxon>
        <taxon>Flavobacteriaceae</taxon>
        <taxon>Tenacibaculum</taxon>
    </lineage>
</organism>
<dbReference type="Gene3D" id="1.20.144.10">
    <property type="entry name" value="Phosphatidic acid phosphatase type 2/haloperoxidase"/>
    <property type="match status" value="1"/>
</dbReference>
<protein>
    <submittedName>
        <fullName evidence="3">Lipid A 4'-phosphatase</fullName>
        <ecNumber evidence="3">3.1.3.-</ecNumber>
    </submittedName>
</protein>
<proteinExistence type="predicted"/>
<dbReference type="Pfam" id="PF01569">
    <property type="entry name" value="PAP2"/>
    <property type="match status" value="1"/>
</dbReference>
<keyword evidence="4" id="KW-1185">Reference proteome</keyword>
<dbReference type="SMART" id="SM00014">
    <property type="entry name" value="acidPPc"/>
    <property type="match status" value="1"/>
</dbReference>
<reference evidence="3 4" key="1">
    <citation type="submission" date="2024-05" db="EMBL/GenBank/DDBJ databases">
        <authorList>
            <person name="Duchaud E."/>
        </authorList>
    </citation>
    <scope>NUCLEOTIDE SEQUENCE [LARGE SCALE GENOMIC DNA]</scope>
    <source>
        <strain evidence="3">Ena-SAMPLE-TAB-13-05-2024-13:56:06:370-140305</strain>
    </source>
</reference>
<dbReference type="SUPFAM" id="SSF48317">
    <property type="entry name" value="Acid phosphatase/Vanadium-dependent haloperoxidase"/>
    <property type="match status" value="1"/>
</dbReference>
<comment type="caution">
    <text evidence="3">The sequence shown here is derived from an EMBL/GenBank/DDBJ whole genome shotgun (WGS) entry which is preliminary data.</text>
</comment>
<evidence type="ECO:0000313" key="4">
    <source>
        <dbReference type="Proteomes" id="UP001497602"/>
    </source>
</evidence>
<dbReference type="EC" id="3.1.3.-" evidence="3"/>
<feature type="signal peptide" evidence="1">
    <location>
        <begin position="1"/>
        <end position="18"/>
    </location>
</feature>
<sequence length="183" mass="20402">MIRLSILFLILSNFYCIAQQSLTSSQKFHKTSGDVLVATLPALALGSTFIWDDETNGTLQFTKAFLLTTATVYALKLTIDKERPNGDSLNSFPSGHTAISFTSAAFLQKRYGWKIGIPAYILASYVGYSRIESKNHDEWDVFIGAILGTGIAYLFTKPYKPNRLNISLNTIDRYTTVGITYTF</sequence>
<keyword evidence="3" id="KW-0378">Hydrolase</keyword>
<dbReference type="Proteomes" id="UP001497602">
    <property type="component" value="Unassembled WGS sequence"/>
</dbReference>
<evidence type="ECO:0000256" key="1">
    <source>
        <dbReference type="SAM" id="SignalP"/>
    </source>
</evidence>
<dbReference type="EMBL" id="CAXJRC010000022">
    <property type="protein sequence ID" value="CAL2107037.1"/>
    <property type="molecule type" value="Genomic_DNA"/>
</dbReference>
<dbReference type="RefSeq" id="WP_348705192.1">
    <property type="nucleotide sequence ID" value="NZ_CAXIYA010000033.1"/>
</dbReference>
<evidence type="ECO:0000313" key="3">
    <source>
        <dbReference type="EMBL" id="CAL2107037.1"/>
    </source>
</evidence>
<keyword evidence="1" id="KW-0732">Signal</keyword>
<dbReference type="InterPro" id="IPR036938">
    <property type="entry name" value="PAP2/HPO_sf"/>
</dbReference>
<evidence type="ECO:0000259" key="2">
    <source>
        <dbReference type="SMART" id="SM00014"/>
    </source>
</evidence>
<accession>A0ABP1F9K2</accession>